<keyword evidence="2" id="KW-0812">Transmembrane</keyword>
<evidence type="ECO:0008006" key="5">
    <source>
        <dbReference type="Google" id="ProtNLM"/>
    </source>
</evidence>
<dbReference type="AlphaFoldDB" id="A0A9X2J3I5"/>
<evidence type="ECO:0000256" key="2">
    <source>
        <dbReference type="SAM" id="Phobius"/>
    </source>
</evidence>
<evidence type="ECO:0000313" key="4">
    <source>
        <dbReference type="Proteomes" id="UP001155128"/>
    </source>
</evidence>
<gene>
    <name evidence="3" type="ORF">NDO55_05820</name>
</gene>
<keyword evidence="2" id="KW-0472">Membrane</keyword>
<dbReference type="Proteomes" id="UP001155128">
    <property type="component" value="Unassembled WGS sequence"/>
</dbReference>
<accession>A0A9X2J3I5</accession>
<dbReference type="EMBL" id="JAMSHT010000001">
    <property type="protein sequence ID" value="MCM8557336.1"/>
    <property type="molecule type" value="Genomic_DNA"/>
</dbReference>
<feature type="compositionally biased region" description="Basic and acidic residues" evidence="1">
    <location>
        <begin position="92"/>
        <end position="103"/>
    </location>
</feature>
<organism evidence="3 4">
    <name type="scientific">Sphingomicrobium sediminis</name>
    <dbReference type="NCBI Taxonomy" id="2950949"/>
    <lineage>
        <taxon>Bacteria</taxon>
        <taxon>Pseudomonadati</taxon>
        <taxon>Pseudomonadota</taxon>
        <taxon>Alphaproteobacteria</taxon>
        <taxon>Sphingomonadales</taxon>
        <taxon>Sphingomonadaceae</taxon>
        <taxon>Sphingomicrobium</taxon>
    </lineage>
</organism>
<comment type="caution">
    <text evidence="3">The sequence shown here is derived from an EMBL/GenBank/DDBJ whole genome shotgun (WGS) entry which is preliminary data.</text>
</comment>
<evidence type="ECO:0000313" key="3">
    <source>
        <dbReference type="EMBL" id="MCM8557336.1"/>
    </source>
</evidence>
<proteinExistence type="predicted"/>
<feature type="region of interest" description="Disordered" evidence="1">
    <location>
        <begin position="76"/>
        <end position="103"/>
    </location>
</feature>
<protein>
    <recommendedName>
        <fullName evidence="5">Lipopolysaccharide assembly protein A domain-containing protein</fullName>
    </recommendedName>
</protein>
<reference evidence="3" key="1">
    <citation type="submission" date="2022-06" db="EMBL/GenBank/DDBJ databases">
        <title>Sphingomicrobium sedimins sp. nov., a marine bacterium isolated from tidal flat.</title>
        <authorList>
            <person name="Kim C.-H."/>
            <person name="Yoo Y."/>
            <person name="Kim J.-J."/>
        </authorList>
    </citation>
    <scope>NUCLEOTIDE SEQUENCE</scope>
    <source>
        <strain evidence="3">GRR-S6-50</strain>
    </source>
</reference>
<keyword evidence="4" id="KW-1185">Reference proteome</keyword>
<feature type="transmembrane region" description="Helical" evidence="2">
    <location>
        <begin position="38"/>
        <end position="60"/>
    </location>
</feature>
<name>A0A9X2J3I5_9SPHN</name>
<evidence type="ECO:0000256" key="1">
    <source>
        <dbReference type="SAM" id="MobiDB-lite"/>
    </source>
</evidence>
<keyword evidence="2" id="KW-1133">Transmembrane helix</keyword>
<sequence>MRFLNTLLWILLAVALAVFATANWHDVMIDLWGDMRMAIKLPLLLAVAFGLGLVPTLVYYRAKVWRIERRLKQSERNLAAHPTTPPPPSAPARERPVEPDSPF</sequence>
<dbReference type="RefSeq" id="WP_252113315.1">
    <property type="nucleotide sequence ID" value="NZ_JAMSHT010000001.1"/>
</dbReference>